<sequence>MEMKDEVEIEAAADAEFGDSDGPVDHDWRRWRARRAGAGQQNARGPRGE</sequence>
<evidence type="ECO:0000313" key="2">
    <source>
        <dbReference type="EMBL" id="EEF23319.1"/>
    </source>
</evidence>
<protein>
    <submittedName>
        <fullName evidence="2">Uncharacterized protein</fullName>
    </submittedName>
</protein>
<dbReference type="AlphaFoldDB" id="B9TLE4"/>
<organism evidence="2 3">
    <name type="scientific">Ricinus communis</name>
    <name type="common">Castor bean</name>
    <dbReference type="NCBI Taxonomy" id="3988"/>
    <lineage>
        <taxon>Eukaryota</taxon>
        <taxon>Viridiplantae</taxon>
        <taxon>Streptophyta</taxon>
        <taxon>Embryophyta</taxon>
        <taxon>Tracheophyta</taxon>
        <taxon>Spermatophyta</taxon>
        <taxon>Magnoliopsida</taxon>
        <taxon>eudicotyledons</taxon>
        <taxon>Gunneridae</taxon>
        <taxon>Pentapetalae</taxon>
        <taxon>rosids</taxon>
        <taxon>fabids</taxon>
        <taxon>Malpighiales</taxon>
        <taxon>Euphorbiaceae</taxon>
        <taxon>Acalyphoideae</taxon>
        <taxon>Acalypheae</taxon>
        <taxon>Ricinus</taxon>
    </lineage>
</organism>
<feature type="compositionally biased region" description="Acidic residues" evidence="1">
    <location>
        <begin position="7"/>
        <end position="19"/>
    </location>
</feature>
<dbReference type="EMBL" id="EQ986674">
    <property type="protein sequence ID" value="EEF23319.1"/>
    <property type="molecule type" value="Genomic_DNA"/>
</dbReference>
<feature type="region of interest" description="Disordered" evidence="1">
    <location>
        <begin position="1"/>
        <end position="26"/>
    </location>
</feature>
<gene>
    <name evidence="2" type="ORF">RCOM_2122900</name>
</gene>
<evidence type="ECO:0000313" key="3">
    <source>
        <dbReference type="Proteomes" id="UP000008311"/>
    </source>
</evidence>
<keyword evidence="3" id="KW-1185">Reference proteome</keyword>
<proteinExistence type="predicted"/>
<reference evidence="3" key="1">
    <citation type="journal article" date="2010" name="Nat. Biotechnol.">
        <title>Draft genome sequence of the oilseed species Ricinus communis.</title>
        <authorList>
            <person name="Chan A.P."/>
            <person name="Crabtree J."/>
            <person name="Zhao Q."/>
            <person name="Lorenzi H."/>
            <person name="Orvis J."/>
            <person name="Puiu D."/>
            <person name="Melake-Berhan A."/>
            <person name="Jones K.M."/>
            <person name="Redman J."/>
            <person name="Chen G."/>
            <person name="Cahoon E.B."/>
            <person name="Gedil M."/>
            <person name="Stanke M."/>
            <person name="Haas B.J."/>
            <person name="Wortman J.R."/>
            <person name="Fraser-Liggett C.M."/>
            <person name="Ravel J."/>
            <person name="Rabinowicz P.D."/>
        </authorList>
    </citation>
    <scope>NUCLEOTIDE SEQUENCE [LARGE SCALE GENOMIC DNA]</scope>
    <source>
        <strain evidence="3">cv. Hale</strain>
    </source>
</reference>
<dbReference type="InParanoid" id="B9TLE4"/>
<evidence type="ECO:0000256" key="1">
    <source>
        <dbReference type="SAM" id="MobiDB-lite"/>
    </source>
</evidence>
<accession>B9TLE4</accession>
<dbReference type="Proteomes" id="UP000008311">
    <property type="component" value="Unassembled WGS sequence"/>
</dbReference>
<name>B9TLE4_RICCO</name>